<dbReference type="EMBL" id="SNRY01000760">
    <property type="protein sequence ID" value="KAA6336792.1"/>
    <property type="molecule type" value="Genomic_DNA"/>
</dbReference>
<evidence type="ECO:0000313" key="8">
    <source>
        <dbReference type="EMBL" id="KAA6336792.1"/>
    </source>
</evidence>
<dbReference type="Gene3D" id="3.40.50.300">
    <property type="entry name" value="P-loop containing nucleotide triphosphate hydrolases"/>
    <property type="match status" value="1"/>
</dbReference>
<evidence type="ECO:0000256" key="3">
    <source>
        <dbReference type="ARBA" id="ARBA00022801"/>
    </source>
</evidence>
<evidence type="ECO:0000256" key="2">
    <source>
        <dbReference type="ARBA" id="ARBA00022741"/>
    </source>
</evidence>
<protein>
    <submittedName>
        <fullName evidence="8">GTPase Der</fullName>
    </submittedName>
</protein>
<feature type="domain" description="Dynamin N-terminal" evidence="7">
    <location>
        <begin position="41"/>
        <end position="184"/>
    </location>
</feature>
<dbReference type="Pfam" id="PF00350">
    <property type="entry name" value="Dynamin_N"/>
    <property type="match status" value="1"/>
</dbReference>
<keyword evidence="4" id="KW-0342">GTP-binding</keyword>
<dbReference type="PANTHER" id="PTHR10465:SF0">
    <property type="entry name" value="SARCALUMENIN"/>
    <property type="match status" value="1"/>
</dbReference>
<dbReference type="InterPro" id="IPR027094">
    <property type="entry name" value="Mitofusin_fam"/>
</dbReference>
<name>A0A5J4RTQ8_9ZZZZ</name>
<comment type="caution">
    <text evidence="8">The sequence shown here is derived from an EMBL/GenBank/DDBJ whole genome shotgun (WGS) entry which is preliminary data.</text>
</comment>
<accession>A0A5J4RTQ8</accession>
<keyword evidence="2" id="KW-0547">Nucleotide-binding</keyword>
<reference evidence="8" key="1">
    <citation type="submission" date="2019-03" db="EMBL/GenBank/DDBJ databases">
        <title>Single cell metagenomics reveals metabolic interactions within the superorganism composed of flagellate Streblomastix strix and complex community of Bacteroidetes bacteria on its surface.</title>
        <authorList>
            <person name="Treitli S.C."/>
            <person name="Kolisko M."/>
            <person name="Husnik F."/>
            <person name="Keeling P."/>
            <person name="Hampl V."/>
        </authorList>
    </citation>
    <scope>NUCLEOTIDE SEQUENCE</scope>
    <source>
        <strain evidence="8">STM</strain>
    </source>
</reference>
<dbReference type="GO" id="GO:0005525">
    <property type="term" value="F:GTP binding"/>
    <property type="evidence" value="ECO:0007669"/>
    <property type="project" value="UniProtKB-KW"/>
</dbReference>
<evidence type="ECO:0000256" key="5">
    <source>
        <dbReference type="ARBA" id="ARBA00023136"/>
    </source>
</evidence>
<dbReference type="SUPFAM" id="SSF52540">
    <property type="entry name" value="P-loop containing nucleoside triphosphate hydrolases"/>
    <property type="match status" value="1"/>
</dbReference>
<evidence type="ECO:0000256" key="6">
    <source>
        <dbReference type="SAM" id="Coils"/>
    </source>
</evidence>
<keyword evidence="5" id="KW-0472">Membrane</keyword>
<feature type="coiled-coil region" evidence="6">
    <location>
        <begin position="223"/>
        <end position="254"/>
    </location>
</feature>
<keyword evidence="6" id="KW-0175">Coiled coil</keyword>
<evidence type="ECO:0000256" key="1">
    <source>
        <dbReference type="ARBA" id="ARBA00004370"/>
    </source>
</evidence>
<dbReference type="GO" id="GO:0003924">
    <property type="term" value="F:GTPase activity"/>
    <property type="evidence" value="ECO:0007669"/>
    <property type="project" value="InterPro"/>
</dbReference>
<proteinExistence type="predicted"/>
<dbReference type="AlphaFoldDB" id="A0A5J4RTQ8"/>
<evidence type="ECO:0000256" key="4">
    <source>
        <dbReference type="ARBA" id="ARBA00023134"/>
    </source>
</evidence>
<sequence>MKNVTLLQEISESLGLQEISDKLSFIQERQKHSNKELTIPLVGEYSSGKTSLLNSLTDGKKLETAILPTTATIFEVRFSNITEKAEIFYEDSTMREVEDISSLKNSDLVNAQLVRVYDSSVKIPSSTVLVDTPGLSSLNPKHQKALVGYLPLADVILMVVDVNQGITASVLNFIDMVGLARRRIYITITMCDTKPESEREQVKLYIRDNTKVPIEKIVCVSARKEEVHELIDLIAEIQKEKNQIVAEITALRLDAIRKELLNYVDELLNSSKLSTGELDQKILATKRNVQETQSKIDRLISDLERKIVILSVDTISDFNQKIAAELDSIAKNPPKGCNINQVTIAKIESISNLYVENFKSDIIKALTNLVKERKNSMEGIHLLSLETLDLSDYALTPLSYNIDLELPELQKMNKNIATGVKVAAVAAAVAVTAGAASAAGAAGIAKTALSAGKILDVANTVTNGIATGTKYLSSVDKSDNQIGQQIFGMQEESKGAVESLVGLFTERTHAKPQRKRLIGDFIFGSLQPEFKQKMEYIGRSIVSSISHTLSSESENKMNQLKEGLEKLHLEKEAEKELYTQKISLLKTYKKSLEE</sequence>
<feature type="coiled-coil region" evidence="6">
    <location>
        <begin position="550"/>
        <end position="577"/>
    </location>
</feature>
<dbReference type="PANTHER" id="PTHR10465">
    <property type="entry name" value="TRANSMEMBRANE GTPASE FZO1"/>
    <property type="match status" value="1"/>
</dbReference>
<comment type="subcellular location">
    <subcellularLocation>
        <location evidence="1">Membrane</location>
    </subcellularLocation>
</comment>
<organism evidence="8">
    <name type="scientific">termite gut metagenome</name>
    <dbReference type="NCBI Taxonomy" id="433724"/>
    <lineage>
        <taxon>unclassified sequences</taxon>
        <taxon>metagenomes</taxon>
        <taxon>organismal metagenomes</taxon>
    </lineage>
</organism>
<keyword evidence="3" id="KW-0378">Hydrolase</keyword>
<dbReference type="InterPro" id="IPR045063">
    <property type="entry name" value="Dynamin_N"/>
</dbReference>
<dbReference type="InterPro" id="IPR027417">
    <property type="entry name" value="P-loop_NTPase"/>
</dbReference>
<dbReference type="GO" id="GO:0016020">
    <property type="term" value="C:membrane"/>
    <property type="evidence" value="ECO:0007669"/>
    <property type="project" value="UniProtKB-SubCell"/>
</dbReference>
<evidence type="ECO:0000259" key="7">
    <source>
        <dbReference type="Pfam" id="PF00350"/>
    </source>
</evidence>
<gene>
    <name evidence="8" type="ORF">EZS27_015069</name>
</gene>